<keyword evidence="5" id="KW-0663">Pyridoxal phosphate</keyword>
<dbReference type="GO" id="GO:0030170">
    <property type="term" value="F:pyridoxal phosphate binding"/>
    <property type="evidence" value="ECO:0007669"/>
    <property type="project" value="InterPro"/>
</dbReference>
<name>A0AAJ4WA34_9GAMM</name>
<dbReference type="GO" id="GO:0031071">
    <property type="term" value="F:cysteine desulfurase activity"/>
    <property type="evidence" value="ECO:0007669"/>
    <property type="project" value="UniProtKB-EC"/>
</dbReference>
<comment type="cofactor">
    <cofactor evidence="1 7">
        <name>pyridoxal 5'-phosphate</name>
        <dbReference type="ChEBI" id="CHEBI:597326"/>
    </cofactor>
</comment>
<dbReference type="InterPro" id="IPR022471">
    <property type="entry name" value="Cys_desulphurase_CdsA"/>
</dbReference>
<accession>A0AAJ4WA34</accession>
<dbReference type="InterPro" id="IPR000192">
    <property type="entry name" value="Aminotrans_V_dom"/>
</dbReference>
<dbReference type="InterPro" id="IPR020578">
    <property type="entry name" value="Aminotrans_V_PyrdxlP_BS"/>
</dbReference>
<protein>
    <recommendedName>
        <fullName evidence="3">cysteine desulfurase</fullName>
        <ecNumber evidence="3">2.8.1.7</ecNumber>
    </recommendedName>
</protein>
<dbReference type="CDD" id="cd06453">
    <property type="entry name" value="SufS_like"/>
    <property type="match status" value="1"/>
</dbReference>
<dbReference type="NCBIfam" id="NF008126">
    <property type="entry name" value="PRK10874.1"/>
    <property type="match status" value="1"/>
</dbReference>
<evidence type="ECO:0000256" key="6">
    <source>
        <dbReference type="ARBA" id="ARBA00050776"/>
    </source>
</evidence>
<dbReference type="PANTHER" id="PTHR43586:SF8">
    <property type="entry name" value="CYSTEINE DESULFURASE 1, CHLOROPLASTIC"/>
    <property type="match status" value="1"/>
</dbReference>
<dbReference type="GO" id="GO:0006534">
    <property type="term" value="P:cysteine metabolic process"/>
    <property type="evidence" value="ECO:0007669"/>
    <property type="project" value="InterPro"/>
</dbReference>
<proteinExistence type="inferred from homology"/>
<evidence type="ECO:0000313" key="9">
    <source>
        <dbReference type="EMBL" id="SFC68271.1"/>
    </source>
</evidence>
<organism evidence="9 10">
    <name type="scientific">Pragia fontium DSM 5563 = ATCC 49100</name>
    <dbReference type="NCBI Taxonomy" id="1122977"/>
    <lineage>
        <taxon>Bacteria</taxon>
        <taxon>Pseudomonadati</taxon>
        <taxon>Pseudomonadota</taxon>
        <taxon>Gammaproteobacteria</taxon>
        <taxon>Enterobacterales</taxon>
        <taxon>Budviciaceae</taxon>
        <taxon>Pragia</taxon>
    </lineage>
</organism>
<comment type="catalytic activity">
    <reaction evidence="6">
        <text>(sulfur carrier)-H + L-cysteine = (sulfur carrier)-SH + L-alanine</text>
        <dbReference type="Rhea" id="RHEA:43892"/>
        <dbReference type="Rhea" id="RHEA-COMP:14737"/>
        <dbReference type="Rhea" id="RHEA-COMP:14739"/>
        <dbReference type="ChEBI" id="CHEBI:29917"/>
        <dbReference type="ChEBI" id="CHEBI:35235"/>
        <dbReference type="ChEBI" id="CHEBI:57972"/>
        <dbReference type="ChEBI" id="CHEBI:64428"/>
        <dbReference type="EC" id="2.8.1.7"/>
    </reaction>
</comment>
<dbReference type="PANTHER" id="PTHR43586">
    <property type="entry name" value="CYSTEINE DESULFURASE"/>
    <property type="match status" value="1"/>
</dbReference>
<dbReference type="InterPro" id="IPR015422">
    <property type="entry name" value="PyrdxlP-dep_Trfase_small"/>
</dbReference>
<dbReference type="NCBIfam" id="TIGR03392">
    <property type="entry name" value="FeS_syn_CsdA"/>
    <property type="match status" value="1"/>
</dbReference>
<evidence type="ECO:0000313" key="10">
    <source>
        <dbReference type="Proteomes" id="UP000226420"/>
    </source>
</evidence>
<dbReference type="EC" id="2.8.1.7" evidence="3"/>
<evidence type="ECO:0000256" key="2">
    <source>
        <dbReference type="ARBA" id="ARBA00010447"/>
    </source>
</evidence>
<evidence type="ECO:0000259" key="8">
    <source>
        <dbReference type="Pfam" id="PF00266"/>
    </source>
</evidence>
<sequence>MQRAQPTTDIRDKILLMKSFNPDLFRQQFPALKQTGCYLDSAATALKPLAVIKATEQYYAHNGATVHRSAHSAAQQATELFENARQLVAELLNADSHRQIVWTKGTTEAINLVAQSYARPRLQADDEIIVAESEHHSNLIPWLIVAQQTGARVVKLPINKFFMPDLNQLPALLTKKTRILAIGHMSNVTGGCPDLQLAIKLAHSNGTVVVVDGAQGAVHSPPDVQQLDIDFYAFSAHKLYGPTGIGALYGKAALLAEMTPWQGGGKMLTQASFSGFQPQSVPECFEAGTPNIAGVIGLGAALSWLKTQDMVEAERYACALAQAAYDQLSSIRGFISYRAPGSSLLAFNIDGYHHSDIAALLSEQGVAIRSGQHCTQPLLDAMGVSGTLRASFAPYNQLADVDRLYESLTYALSLLE</sequence>
<evidence type="ECO:0000256" key="7">
    <source>
        <dbReference type="RuleBase" id="RU004504"/>
    </source>
</evidence>
<dbReference type="GO" id="GO:0016226">
    <property type="term" value="P:iron-sulfur cluster assembly"/>
    <property type="evidence" value="ECO:0007669"/>
    <property type="project" value="InterPro"/>
</dbReference>
<dbReference type="Gene3D" id="3.90.1150.10">
    <property type="entry name" value="Aspartate Aminotransferase, domain 1"/>
    <property type="match status" value="1"/>
</dbReference>
<dbReference type="Gene3D" id="3.40.640.10">
    <property type="entry name" value="Type I PLP-dependent aspartate aminotransferase-like (Major domain)"/>
    <property type="match status" value="1"/>
</dbReference>
<feature type="domain" description="Aminotransferase class V" evidence="8">
    <location>
        <begin position="38"/>
        <end position="404"/>
    </location>
</feature>
<dbReference type="PROSITE" id="PS00595">
    <property type="entry name" value="AA_TRANSFER_CLASS_5"/>
    <property type="match status" value="1"/>
</dbReference>
<evidence type="ECO:0000256" key="3">
    <source>
        <dbReference type="ARBA" id="ARBA00012239"/>
    </source>
</evidence>
<reference evidence="9 10" key="1">
    <citation type="submission" date="2016-10" db="EMBL/GenBank/DDBJ databases">
        <authorList>
            <person name="Varghese N."/>
            <person name="Submissions S."/>
        </authorList>
    </citation>
    <scope>NUCLEOTIDE SEQUENCE [LARGE SCALE GENOMIC DNA]</scope>
    <source>
        <strain evidence="9 10">DSM 5563</strain>
    </source>
</reference>
<comment type="caution">
    <text evidence="9">The sequence shown here is derived from an EMBL/GenBank/DDBJ whole genome shotgun (WGS) entry which is preliminary data.</text>
</comment>
<dbReference type="Proteomes" id="UP000226420">
    <property type="component" value="Unassembled WGS sequence"/>
</dbReference>
<dbReference type="InterPro" id="IPR015424">
    <property type="entry name" value="PyrdxlP-dep_Trfase"/>
</dbReference>
<comment type="similarity">
    <text evidence="2">Belongs to the class-V pyridoxal-phosphate-dependent aminotransferase family. Csd subfamily.</text>
</comment>
<dbReference type="AlphaFoldDB" id="A0AAJ4WA34"/>
<keyword evidence="4" id="KW-0808">Transferase</keyword>
<dbReference type="InterPro" id="IPR010970">
    <property type="entry name" value="Cys_dSase_SufS"/>
</dbReference>
<evidence type="ECO:0000256" key="5">
    <source>
        <dbReference type="ARBA" id="ARBA00022898"/>
    </source>
</evidence>
<dbReference type="SUPFAM" id="SSF53383">
    <property type="entry name" value="PLP-dependent transferases"/>
    <property type="match status" value="1"/>
</dbReference>
<dbReference type="Pfam" id="PF00266">
    <property type="entry name" value="Aminotran_5"/>
    <property type="match status" value="1"/>
</dbReference>
<dbReference type="EMBL" id="FOLW01000003">
    <property type="protein sequence ID" value="SFC68271.1"/>
    <property type="molecule type" value="Genomic_DNA"/>
</dbReference>
<evidence type="ECO:0000256" key="1">
    <source>
        <dbReference type="ARBA" id="ARBA00001933"/>
    </source>
</evidence>
<evidence type="ECO:0000256" key="4">
    <source>
        <dbReference type="ARBA" id="ARBA00022679"/>
    </source>
</evidence>
<gene>
    <name evidence="9" type="ORF">SAMN02745723_103306</name>
</gene>
<dbReference type="InterPro" id="IPR015421">
    <property type="entry name" value="PyrdxlP-dep_Trfase_major"/>
</dbReference>